<evidence type="ECO:0000256" key="3">
    <source>
        <dbReference type="ARBA" id="ARBA00023237"/>
    </source>
</evidence>
<dbReference type="Gene3D" id="3.30.1330.60">
    <property type="entry name" value="OmpA-like domain"/>
    <property type="match status" value="1"/>
</dbReference>
<evidence type="ECO:0000256" key="2">
    <source>
        <dbReference type="ARBA" id="ARBA00023136"/>
    </source>
</evidence>
<dbReference type="RefSeq" id="WP_184017565.1">
    <property type="nucleotide sequence ID" value="NZ_JACHFD010000006.1"/>
</dbReference>
<feature type="compositionally biased region" description="Basic and acidic residues" evidence="5">
    <location>
        <begin position="407"/>
        <end position="426"/>
    </location>
</feature>
<dbReference type="InterPro" id="IPR036737">
    <property type="entry name" value="OmpA-like_sf"/>
</dbReference>
<reference evidence="8 9" key="1">
    <citation type="submission" date="2020-08" db="EMBL/GenBank/DDBJ databases">
        <title>Genomic Encyclopedia of Type Strains, Phase IV (KMG-IV): sequencing the most valuable type-strain genomes for metagenomic binning, comparative biology and taxonomic classification.</title>
        <authorList>
            <person name="Goeker M."/>
        </authorList>
    </citation>
    <scope>NUCLEOTIDE SEQUENCE [LARGE SCALE GENOMIC DNA]</scope>
    <source>
        <strain evidence="8 9">YC6886</strain>
    </source>
</reference>
<evidence type="ECO:0000256" key="6">
    <source>
        <dbReference type="SAM" id="Phobius"/>
    </source>
</evidence>
<dbReference type="AlphaFoldDB" id="A0A840V748"/>
<keyword evidence="9" id="KW-1185">Reference proteome</keyword>
<feature type="domain" description="OmpA-like" evidence="7">
    <location>
        <begin position="225"/>
        <end position="342"/>
    </location>
</feature>
<evidence type="ECO:0000256" key="4">
    <source>
        <dbReference type="PROSITE-ProRule" id="PRU00473"/>
    </source>
</evidence>
<evidence type="ECO:0000256" key="1">
    <source>
        <dbReference type="ARBA" id="ARBA00004442"/>
    </source>
</evidence>
<feature type="region of interest" description="Disordered" evidence="5">
    <location>
        <begin position="387"/>
        <end position="450"/>
    </location>
</feature>
<feature type="transmembrane region" description="Helical" evidence="6">
    <location>
        <begin position="24"/>
        <end position="46"/>
    </location>
</feature>
<evidence type="ECO:0000259" key="7">
    <source>
        <dbReference type="PROSITE" id="PS51123"/>
    </source>
</evidence>
<sequence>MADDYSWQDFRDDGPSRLPGPDHLGWWITVSLLLAILLHGIAFLALGKVKILLPFQEAEEVRTQPIQFDRVEVLPPTMDEVAPEPESVPVESTAELLEEIDVLTQLPEDHELDITPDTVDPEFAIKPSQPALSGVAELPIEMDVSAGFDLDAELPELGRTEDPLPAAEDGQVIVDPGAVTVDDSALDDFTEEILRRGQEDGALQGTLEGVVSLDDMVGLPENVLVGKKTMLPSDLLFEYNSAELRESARVGLMKLALLVERNPGLYCWIEGYTDLFGTESYNLELSRRRAESVKSYLTGSLKIDGKRIETRGFGKSDPLVNQGDIDQQAPNRRVEIKMRRTQAPPQMKARPEAEATLVRPQANPGMEETPEAPPKAILVKPARTLPVEPEAPMEESVPRAQVVEEEPAPRARVVEEEAPPKARVVEEEPADPPRAVPVEEEAPRAVPVEE</sequence>
<dbReference type="EMBL" id="JACHFD010000006">
    <property type="protein sequence ID" value="MBB5351424.1"/>
    <property type="molecule type" value="Genomic_DNA"/>
</dbReference>
<dbReference type="InterPro" id="IPR050330">
    <property type="entry name" value="Bact_OuterMem_StrucFunc"/>
</dbReference>
<dbReference type="SUPFAM" id="SSF103088">
    <property type="entry name" value="OmpA-like"/>
    <property type="match status" value="1"/>
</dbReference>
<proteinExistence type="predicted"/>
<dbReference type="Proteomes" id="UP000557717">
    <property type="component" value="Unassembled WGS sequence"/>
</dbReference>
<keyword evidence="6" id="KW-1133">Transmembrane helix</keyword>
<protein>
    <submittedName>
        <fullName evidence="8">Outer membrane protein OmpA-like peptidoglycan-associated protein</fullName>
    </submittedName>
</protein>
<dbReference type="CDD" id="cd07185">
    <property type="entry name" value="OmpA_C-like"/>
    <property type="match status" value="1"/>
</dbReference>
<dbReference type="PROSITE" id="PS51123">
    <property type="entry name" value="OMPA_2"/>
    <property type="match status" value="1"/>
</dbReference>
<dbReference type="Pfam" id="PF00691">
    <property type="entry name" value="OmpA"/>
    <property type="match status" value="1"/>
</dbReference>
<gene>
    <name evidence="8" type="ORF">HNR46_001660</name>
</gene>
<comment type="subcellular location">
    <subcellularLocation>
        <location evidence="1">Cell outer membrane</location>
    </subcellularLocation>
</comment>
<organism evidence="8 9">
    <name type="scientific">Haloferula luteola</name>
    <dbReference type="NCBI Taxonomy" id="595692"/>
    <lineage>
        <taxon>Bacteria</taxon>
        <taxon>Pseudomonadati</taxon>
        <taxon>Verrucomicrobiota</taxon>
        <taxon>Verrucomicrobiia</taxon>
        <taxon>Verrucomicrobiales</taxon>
        <taxon>Verrucomicrobiaceae</taxon>
        <taxon>Haloferula</taxon>
    </lineage>
</organism>
<name>A0A840V748_9BACT</name>
<comment type="caution">
    <text evidence="8">The sequence shown here is derived from an EMBL/GenBank/DDBJ whole genome shotgun (WGS) entry which is preliminary data.</text>
</comment>
<accession>A0A840V748</accession>
<evidence type="ECO:0000313" key="9">
    <source>
        <dbReference type="Proteomes" id="UP000557717"/>
    </source>
</evidence>
<dbReference type="InterPro" id="IPR006664">
    <property type="entry name" value="OMP_bac"/>
</dbReference>
<evidence type="ECO:0000256" key="5">
    <source>
        <dbReference type="SAM" id="MobiDB-lite"/>
    </source>
</evidence>
<evidence type="ECO:0000313" key="8">
    <source>
        <dbReference type="EMBL" id="MBB5351424.1"/>
    </source>
</evidence>
<dbReference type="GO" id="GO:0009279">
    <property type="term" value="C:cell outer membrane"/>
    <property type="evidence" value="ECO:0007669"/>
    <property type="project" value="UniProtKB-SubCell"/>
</dbReference>
<keyword evidence="3" id="KW-0998">Cell outer membrane</keyword>
<dbReference type="PANTHER" id="PTHR30329:SF21">
    <property type="entry name" value="LIPOPROTEIN YIAD-RELATED"/>
    <property type="match status" value="1"/>
</dbReference>
<keyword evidence="6" id="KW-0812">Transmembrane</keyword>
<dbReference type="PANTHER" id="PTHR30329">
    <property type="entry name" value="STATOR ELEMENT OF FLAGELLAR MOTOR COMPLEX"/>
    <property type="match status" value="1"/>
</dbReference>
<dbReference type="PRINTS" id="PR01021">
    <property type="entry name" value="OMPADOMAIN"/>
</dbReference>
<keyword evidence="2 4" id="KW-0472">Membrane</keyword>
<dbReference type="InterPro" id="IPR006665">
    <property type="entry name" value="OmpA-like"/>
</dbReference>